<evidence type="ECO:0000313" key="2">
    <source>
        <dbReference type="Proteomes" id="UP000827976"/>
    </source>
</evidence>
<sequence>MNPLLILFILTMITTTIKASKEFNVGDDSGWQVLQKNNSNMYLKWADKNTFHVGDSLVFKYQNNSVVMVDKRGYYHCNHSSHDRVFDDGNTVFVLDKPGFYYFESGDFQHCKNGQRLMINVKDSNLKVSSFGVSSSVSPFLVLIVFISTVTGLDLIHAMTH</sequence>
<accession>A0ACB7UBG0</accession>
<gene>
    <name evidence="1" type="ORF">IHE45_17G035000</name>
</gene>
<evidence type="ECO:0000313" key="1">
    <source>
        <dbReference type="EMBL" id="KAH7657646.1"/>
    </source>
</evidence>
<organism evidence="1 2">
    <name type="scientific">Dioscorea alata</name>
    <name type="common">Purple yam</name>
    <dbReference type="NCBI Taxonomy" id="55571"/>
    <lineage>
        <taxon>Eukaryota</taxon>
        <taxon>Viridiplantae</taxon>
        <taxon>Streptophyta</taxon>
        <taxon>Embryophyta</taxon>
        <taxon>Tracheophyta</taxon>
        <taxon>Spermatophyta</taxon>
        <taxon>Magnoliopsida</taxon>
        <taxon>Liliopsida</taxon>
        <taxon>Dioscoreales</taxon>
        <taxon>Dioscoreaceae</taxon>
        <taxon>Dioscorea</taxon>
    </lineage>
</organism>
<name>A0ACB7UBG0_DIOAL</name>
<comment type="caution">
    <text evidence="1">The sequence shown here is derived from an EMBL/GenBank/DDBJ whole genome shotgun (WGS) entry which is preliminary data.</text>
</comment>
<proteinExistence type="predicted"/>
<dbReference type="EMBL" id="CM037027">
    <property type="protein sequence ID" value="KAH7657646.1"/>
    <property type="molecule type" value="Genomic_DNA"/>
</dbReference>
<protein>
    <submittedName>
        <fullName evidence="1">Cupredoxins domain-containing protein</fullName>
    </submittedName>
</protein>
<keyword evidence="2" id="KW-1185">Reference proteome</keyword>
<dbReference type="Proteomes" id="UP000827976">
    <property type="component" value="Chromosome 17"/>
</dbReference>
<reference evidence="2" key="1">
    <citation type="journal article" date="2022" name="Nat. Commun.">
        <title>Chromosome evolution and the genetic basis of agronomically important traits in greater yam.</title>
        <authorList>
            <person name="Bredeson J.V."/>
            <person name="Lyons J.B."/>
            <person name="Oniyinde I.O."/>
            <person name="Okereke N.R."/>
            <person name="Kolade O."/>
            <person name="Nnabue I."/>
            <person name="Nwadili C.O."/>
            <person name="Hribova E."/>
            <person name="Parker M."/>
            <person name="Nwogha J."/>
            <person name="Shu S."/>
            <person name="Carlson J."/>
            <person name="Kariba R."/>
            <person name="Muthemba S."/>
            <person name="Knop K."/>
            <person name="Barton G.J."/>
            <person name="Sherwood A.V."/>
            <person name="Lopez-Montes A."/>
            <person name="Asiedu R."/>
            <person name="Jamnadass R."/>
            <person name="Muchugi A."/>
            <person name="Goodstein D."/>
            <person name="Egesi C.N."/>
            <person name="Featherston J."/>
            <person name="Asfaw A."/>
            <person name="Simpson G.G."/>
            <person name="Dolezel J."/>
            <person name="Hendre P.S."/>
            <person name="Van Deynze A."/>
            <person name="Kumar P.L."/>
            <person name="Obidiegwu J.E."/>
            <person name="Bhattacharjee R."/>
            <person name="Rokhsar D.S."/>
        </authorList>
    </citation>
    <scope>NUCLEOTIDE SEQUENCE [LARGE SCALE GENOMIC DNA]</scope>
    <source>
        <strain evidence="2">cv. TDa95/00328</strain>
    </source>
</reference>